<dbReference type="Pfam" id="PF00294">
    <property type="entry name" value="PfkB"/>
    <property type="match status" value="1"/>
</dbReference>
<dbReference type="RefSeq" id="WP_235725072.1">
    <property type="nucleotide sequence ID" value="NZ_JAPKFM010000014.1"/>
</dbReference>
<evidence type="ECO:0000313" key="5">
    <source>
        <dbReference type="Proteomes" id="UP001143347"/>
    </source>
</evidence>
<proteinExistence type="predicted"/>
<dbReference type="SUPFAM" id="SSF53613">
    <property type="entry name" value="Ribokinase-like"/>
    <property type="match status" value="1"/>
</dbReference>
<evidence type="ECO:0000256" key="2">
    <source>
        <dbReference type="ARBA" id="ARBA00022777"/>
    </source>
</evidence>
<evidence type="ECO:0000313" key="4">
    <source>
        <dbReference type="EMBL" id="MCX2965225.1"/>
    </source>
</evidence>
<protein>
    <submittedName>
        <fullName evidence="4">Carbohydrate kinase family protein</fullName>
    </submittedName>
</protein>
<feature type="domain" description="Carbohydrate kinase PfkB" evidence="3">
    <location>
        <begin position="16"/>
        <end position="288"/>
    </location>
</feature>
<dbReference type="PANTHER" id="PTHR10584">
    <property type="entry name" value="SUGAR KINASE"/>
    <property type="match status" value="1"/>
</dbReference>
<evidence type="ECO:0000256" key="1">
    <source>
        <dbReference type="ARBA" id="ARBA00022679"/>
    </source>
</evidence>
<keyword evidence="5" id="KW-1185">Reference proteome</keyword>
<dbReference type="Proteomes" id="UP001143347">
    <property type="component" value="Unassembled WGS sequence"/>
</dbReference>
<reference evidence="4" key="1">
    <citation type="submission" date="2022-10" db="EMBL/GenBank/DDBJ databases">
        <title>WGS of marine actinomycetes from Thailand.</title>
        <authorList>
            <person name="Thawai C."/>
        </authorList>
    </citation>
    <scope>NUCLEOTIDE SEQUENCE</scope>
    <source>
        <strain evidence="4">SW21</strain>
    </source>
</reference>
<dbReference type="InterPro" id="IPR011611">
    <property type="entry name" value="PfkB_dom"/>
</dbReference>
<keyword evidence="1" id="KW-0808">Transferase</keyword>
<evidence type="ECO:0000259" key="3">
    <source>
        <dbReference type="Pfam" id="PF00294"/>
    </source>
</evidence>
<dbReference type="AlphaFoldDB" id="A0A9X3D5D0"/>
<dbReference type="PANTHER" id="PTHR10584:SF166">
    <property type="entry name" value="RIBOKINASE"/>
    <property type="match status" value="1"/>
</dbReference>
<accession>A0A9X3D5D0</accession>
<gene>
    <name evidence="4" type="ORF">OSB52_14085</name>
</gene>
<name>A0A9X3D5D0_9ACTN</name>
<dbReference type="GO" id="GO:0005829">
    <property type="term" value="C:cytosol"/>
    <property type="evidence" value="ECO:0007669"/>
    <property type="project" value="TreeGrafter"/>
</dbReference>
<dbReference type="GO" id="GO:0016301">
    <property type="term" value="F:kinase activity"/>
    <property type="evidence" value="ECO:0007669"/>
    <property type="project" value="UniProtKB-KW"/>
</dbReference>
<sequence length="301" mass="30877">MRIATLGAHVLDVLAQPVDEIPDGQGAVLVQSIRMSAAGPAGGTAITLAKLGVEVHTVGAVGDDDPAGMLRMMLGRFGVHTDHLVAVAQPTSMSVLPIRSNGDRPALHVPGANLAYPLPDAPRDLLTTVDHVHVGAPELLNPPELAPLLADIRATGVTVSADILTDGDPGVLAWLEPVLPHLDYLLPNDDQIRGLTGESDLVAACRRLIDRGVATVAPTAGADGAYVVTAETTDHAAAHDVDVVDTSGCGDAFSAGFLAARVHGLSLLESAEIGCAVAGIVATGLGSDHGEMSWDTVSRER</sequence>
<keyword evidence="2 4" id="KW-0418">Kinase</keyword>
<comment type="caution">
    <text evidence="4">The sequence shown here is derived from an EMBL/GenBank/DDBJ whole genome shotgun (WGS) entry which is preliminary data.</text>
</comment>
<dbReference type="EMBL" id="JAPKFM010000014">
    <property type="protein sequence ID" value="MCX2965225.1"/>
    <property type="molecule type" value="Genomic_DNA"/>
</dbReference>
<dbReference type="InterPro" id="IPR029056">
    <property type="entry name" value="Ribokinase-like"/>
</dbReference>
<dbReference type="Gene3D" id="3.40.1190.20">
    <property type="match status" value="1"/>
</dbReference>
<organism evidence="4 5">
    <name type="scientific">Gordonia aquimaris</name>
    <dbReference type="NCBI Taxonomy" id="2984863"/>
    <lineage>
        <taxon>Bacteria</taxon>
        <taxon>Bacillati</taxon>
        <taxon>Actinomycetota</taxon>
        <taxon>Actinomycetes</taxon>
        <taxon>Mycobacteriales</taxon>
        <taxon>Gordoniaceae</taxon>
        <taxon>Gordonia</taxon>
    </lineage>
</organism>